<keyword evidence="4 5" id="KW-0732">Signal</keyword>
<dbReference type="OrthoDB" id="5916590at2759"/>
<evidence type="ECO:0000256" key="3">
    <source>
        <dbReference type="ARBA" id="ARBA00022525"/>
    </source>
</evidence>
<keyword evidence="3" id="KW-0964">Secreted</keyword>
<dbReference type="GO" id="GO:0009986">
    <property type="term" value="C:cell surface"/>
    <property type="evidence" value="ECO:0007669"/>
    <property type="project" value="InterPro"/>
</dbReference>
<proteinExistence type="inferred from homology"/>
<gene>
    <name evidence="6" type="ORF">OESDEN_01076</name>
</gene>
<dbReference type="PANTHER" id="PTHR21700:SF24">
    <property type="entry name" value="TRANSTHYRETIN-LIKE FAMILY PROTEIN"/>
    <property type="match status" value="1"/>
</dbReference>
<organism evidence="6 7">
    <name type="scientific">Oesophagostomum dentatum</name>
    <name type="common">Nodular worm</name>
    <dbReference type="NCBI Taxonomy" id="61180"/>
    <lineage>
        <taxon>Eukaryota</taxon>
        <taxon>Metazoa</taxon>
        <taxon>Ecdysozoa</taxon>
        <taxon>Nematoda</taxon>
        <taxon>Chromadorea</taxon>
        <taxon>Rhabditida</taxon>
        <taxon>Rhabditina</taxon>
        <taxon>Rhabditomorpha</taxon>
        <taxon>Strongyloidea</taxon>
        <taxon>Strongylidae</taxon>
        <taxon>Oesophagostomum</taxon>
    </lineage>
</organism>
<evidence type="ECO:0000256" key="2">
    <source>
        <dbReference type="ARBA" id="ARBA00010112"/>
    </source>
</evidence>
<comment type="similarity">
    <text evidence="2">Belongs to the nematode transthyretin-like family.</text>
</comment>
<evidence type="ECO:0000256" key="4">
    <source>
        <dbReference type="ARBA" id="ARBA00022729"/>
    </source>
</evidence>
<evidence type="ECO:0000313" key="6">
    <source>
        <dbReference type="EMBL" id="KHJ98930.1"/>
    </source>
</evidence>
<dbReference type="EMBL" id="KN549259">
    <property type="protein sequence ID" value="KHJ98930.1"/>
    <property type="molecule type" value="Genomic_DNA"/>
</dbReference>
<dbReference type="AlphaFoldDB" id="A0A0B1TU09"/>
<feature type="chain" id="PRO_5013085125" evidence="5">
    <location>
        <begin position="16"/>
        <end position="138"/>
    </location>
</feature>
<dbReference type="InterPro" id="IPR038479">
    <property type="entry name" value="Transthyretin-like_sf"/>
</dbReference>
<protein>
    <submittedName>
        <fullName evidence="6">Transthyretin-like family protein</fullName>
    </submittedName>
</protein>
<sequence length="138" mass="15428">MRALILLLLIPSCWCILGVGRKQSVGVTGILTCDGKPAKGVKVKLYEKEKLFDRLLAKGRTDENGLFKLSGTAKEITKIDPQVNVYHKCNYRGICYKKLRIGIPSKAIVKGKKVDKYYDLGKWELSAKLKGVKIDCIN</sequence>
<dbReference type="Gene3D" id="2.60.40.3330">
    <property type="match status" value="1"/>
</dbReference>
<evidence type="ECO:0000256" key="1">
    <source>
        <dbReference type="ARBA" id="ARBA00004613"/>
    </source>
</evidence>
<dbReference type="Proteomes" id="UP000053660">
    <property type="component" value="Unassembled WGS sequence"/>
</dbReference>
<dbReference type="InterPro" id="IPR001534">
    <property type="entry name" value="Transthyretin-like"/>
</dbReference>
<feature type="signal peptide" evidence="5">
    <location>
        <begin position="1"/>
        <end position="15"/>
    </location>
</feature>
<keyword evidence="7" id="KW-1185">Reference proteome</keyword>
<dbReference type="Pfam" id="PF01060">
    <property type="entry name" value="TTR-52"/>
    <property type="match status" value="1"/>
</dbReference>
<evidence type="ECO:0000256" key="5">
    <source>
        <dbReference type="SAM" id="SignalP"/>
    </source>
</evidence>
<evidence type="ECO:0000313" key="7">
    <source>
        <dbReference type="Proteomes" id="UP000053660"/>
    </source>
</evidence>
<dbReference type="PANTHER" id="PTHR21700">
    <property type="entry name" value="TRANSTHYRETIN-LIKE FAMILY PROTEIN-RELATED"/>
    <property type="match status" value="1"/>
</dbReference>
<dbReference type="GO" id="GO:0005576">
    <property type="term" value="C:extracellular region"/>
    <property type="evidence" value="ECO:0007669"/>
    <property type="project" value="UniProtKB-SubCell"/>
</dbReference>
<comment type="subcellular location">
    <subcellularLocation>
        <location evidence="1">Secreted</location>
    </subcellularLocation>
</comment>
<reference evidence="6 7" key="1">
    <citation type="submission" date="2014-03" db="EMBL/GenBank/DDBJ databases">
        <title>Draft genome of the hookworm Oesophagostomum dentatum.</title>
        <authorList>
            <person name="Mitreva M."/>
        </authorList>
    </citation>
    <scope>NUCLEOTIDE SEQUENCE [LARGE SCALE GENOMIC DNA]</scope>
    <source>
        <strain evidence="6 7">OD-Hann</strain>
    </source>
</reference>
<accession>A0A0B1TU09</accession>
<name>A0A0B1TU09_OESDE</name>